<organism evidence="2 3">
    <name type="scientific">Acer saccharum</name>
    <name type="common">Sugar maple</name>
    <dbReference type="NCBI Taxonomy" id="4024"/>
    <lineage>
        <taxon>Eukaryota</taxon>
        <taxon>Viridiplantae</taxon>
        <taxon>Streptophyta</taxon>
        <taxon>Embryophyta</taxon>
        <taxon>Tracheophyta</taxon>
        <taxon>Spermatophyta</taxon>
        <taxon>Magnoliopsida</taxon>
        <taxon>eudicotyledons</taxon>
        <taxon>Gunneridae</taxon>
        <taxon>Pentapetalae</taxon>
        <taxon>rosids</taxon>
        <taxon>malvids</taxon>
        <taxon>Sapindales</taxon>
        <taxon>Sapindaceae</taxon>
        <taxon>Hippocastanoideae</taxon>
        <taxon>Acereae</taxon>
        <taxon>Acer</taxon>
    </lineage>
</organism>
<reference evidence="2" key="1">
    <citation type="journal article" date="2022" name="Plant J.">
        <title>Strategies of tolerance reflected in two North American maple genomes.</title>
        <authorList>
            <person name="McEvoy S.L."/>
            <person name="Sezen U.U."/>
            <person name="Trouern-Trend A."/>
            <person name="McMahon S.M."/>
            <person name="Schaberg P.G."/>
            <person name="Yang J."/>
            <person name="Wegrzyn J.L."/>
            <person name="Swenson N.G."/>
        </authorList>
    </citation>
    <scope>NUCLEOTIDE SEQUENCE</scope>
    <source>
        <strain evidence="2">NS2018</strain>
    </source>
</reference>
<dbReference type="AlphaFoldDB" id="A0AA39W591"/>
<feature type="compositionally biased region" description="Acidic residues" evidence="1">
    <location>
        <begin position="71"/>
        <end position="86"/>
    </location>
</feature>
<reference evidence="2" key="2">
    <citation type="submission" date="2023-06" db="EMBL/GenBank/DDBJ databases">
        <authorList>
            <person name="Swenson N.G."/>
            <person name="Wegrzyn J.L."/>
            <person name="Mcevoy S.L."/>
        </authorList>
    </citation>
    <scope>NUCLEOTIDE SEQUENCE</scope>
    <source>
        <strain evidence="2">NS2018</strain>
        <tissue evidence="2">Leaf</tissue>
    </source>
</reference>
<sequence>MLQVVHERCIICCQNKLKAVHLHQQFKTSSGPVHQSTAGVGQPSYRIRSREASSSRVPQQSQVRSTHLVDEEASEEELEGEDEGELQEGIGGDNEFDFDE</sequence>
<keyword evidence="3" id="KW-1185">Reference proteome</keyword>
<dbReference type="Proteomes" id="UP001168877">
    <property type="component" value="Unassembled WGS sequence"/>
</dbReference>
<gene>
    <name evidence="2" type="ORF">LWI29_010920</name>
</gene>
<proteinExistence type="predicted"/>
<comment type="caution">
    <text evidence="2">The sequence shown here is derived from an EMBL/GenBank/DDBJ whole genome shotgun (WGS) entry which is preliminary data.</text>
</comment>
<feature type="region of interest" description="Disordered" evidence="1">
    <location>
        <begin position="27"/>
        <end position="100"/>
    </location>
</feature>
<protein>
    <submittedName>
        <fullName evidence="2">Uncharacterized protein</fullName>
    </submittedName>
</protein>
<evidence type="ECO:0000313" key="3">
    <source>
        <dbReference type="Proteomes" id="UP001168877"/>
    </source>
</evidence>
<dbReference type="EMBL" id="JAUESC010000002">
    <property type="protein sequence ID" value="KAK0603987.1"/>
    <property type="molecule type" value="Genomic_DNA"/>
</dbReference>
<evidence type="ECO:0000313" key="2">
    <source>
        <dbReference type="EMBL" id="KAK0603987.1"/>
    </source>
</evidence>
<feature type="compositionally biased region" description="Low complexity" evidence="1">
    <location>
        <begin position="54"/>
        <end position="65"/>
    </location>
</feature>
<feature type="compositionally biased region" description="Polar residues" evidence="1">
    <location>
        <begin position="27"/>
        <end position="39"/>
    </location>
</feature>
<accession>A0AA39W591</accession>
<evidence type="ECO:0000256" key="1">
    <source>
        <dbReference type="SAM" id="MobiDB-lite"/>
    </source>
</evidence>
<name>A0AA39W591_ACESA</name>